<keyword evidence="2" id="KW-0472">Membrane</keyword>
<feature type="coiled-coil region" evidence="1">
    <location>
        <begin position="176"/>
        <end position="206"/>
    </location>
</feature>
<dbReference type="EMBL" id="GG662606">
    <property type="protein sequence ID" value="EAS00993.1"/>
    <property type="molecule type" value="Genomic_DNA"/>
</dbReference>
<dbReference type="InterPro" id="IPR012430">
    <property type="entry name" value="TMEM43_fam"/>
</dbReference>
<dbReference type="GeneID" id="7823817"/>
<keyword evidence="2" id="KW-1133">Transmembrane helix</keyword>
<dbReference type="Proteomes" id="UP000009168">
    <property type="component" value="Unassembled WGS sequence"/>
</dbReference>
<sequence>MDLNNNTAQLNNGFKRFLMPEYSIPVTFGLLGLSSFKFFKCMKYMYIINHMKRKLSKALPVKLLAKESPNYSLAYASGKIQYDPNISVIDYHFGVKPVDDESIGIYRKVDVYNQTNIQGNTQFVNYEERSFFASVKDYNNVYISNQVFTKGQISLEDHKIADSLIKEYARENMKQISIEEEEIRNYVEQNFKLKEEEEEKEKEEADLLIKGGIHNEESHPLRQLNKRQLIFKDNYIYFQKTPDQLSQGDVRISFYEIGKVDTLTILAGKKEDQLQAISFTFNGFDHFARRILLGKTAKNVWPVKIKYICEGIIPFQDLLSSINYQVQRDDRFFKLFYFVIIYLLYNYLESEIALLPENHSYKLVQQYQTIKQVIDFELLRKIFSFDDALNNFADDSKMLAALHYAFTALFIRLGMVLFGAIAYFNFHSRYKEITQQKQLKNQQHNEQNNINV</sequence>
<dbReference type="Pfam" id="PF07787">
    <property type="entry name" value="TMEM43"/>
    <property type="match status" value="1"/>
</dbReference>
<accession>Q23WV2</accession>
<keyword evidence="4" id="KW-1185">Reference proteome</keyword>
<dbReference type="KEGG" id="tet:TTHERM_00777030"/>
<keyword evidence="1" id="KW-0175">Coiled coil</keyword>
<name>Q23WV2_TETTS</name>
<gene>
    <name evidence="3" type="ORF">TTHERM_00777030</name>
</gene>
<dbReference type="AlphaFoldDB" id="Q23WV2"/>
<dbReference type="RefSeq" id="XP_001021238.1">
    <property type="nucleotide sequence ID" value="XM_001021238.3"/>
</dbReference>
<feature type="transmembrane region" description="Helical" evidence="2">
    <location>
        <begin position="332"/>
        <end position="348"/>
    </location>
</feature>
<feature type="transmembrane region" description="Helical" evidence="2">
    <location>
        <begin position="22"/>
        <end position="39"/>
    </location>
</feature>
<evidence type="ECO:0000313" key="4">
    <source>
        <dbReference type="Proteomes" id="UP000009168"/>
    </source>
</evidence>
<proteinExistence type="predicted"/>
<protein>
    <submittedName>
        <fullName evidence="3">Transmembrane protein</fullName>
    </submittedName>
</protein>
<reference evidence="4" key="1">
    <citation type="journal article" date="2006" name="PLoS Biol.">
        <title>Macronuclear genome sequence of the ciliate Tetrahymena thermophila, a model eukaryote.</title>
        <authorList>
            <person name="Eisen J.A."/>
            <person name="Coyne R.S."/>
            <person name="Wu M."/>
            <person name="Wu D."/>
            <person name="Thiagarajan M."/>
            <person name="Wortman J.R."/>
            <person name="Badger J.H."/>
            <person name="Ren Q."/>
            <person name="Amedeo P."/>
            <person name="Jones K.M."/>
            <person name="Tallon L.J."/>
            <person name="Delcher A.L."/>
            <person name="Salzberg S.L."/>
            <person name="Silva J.C."/>
            <person name="Haas B.J."/>
            <person name="Majoros W.H."/>
            <person name="Farzad M."/>
            <person name="Carlton J.M."/>
            <person name="Smith R.K. Jr."/>
            <person name="Garg J."/>
            <person name="Pearlman R.E."/>
            <person name="Karrer K.M."/>
            <person name="Sun L."/>
            <person name="Manning G."/>
            <person name="Elde N.C."/>
            <person name="Turkewitz A.P."/>
            <person name="Asai D.J."/>
            <person name="Wilkes D.E."/>
            <person name="Wang Y."/>
            <person name="Cai H."/>
            <person name="Collins K."/>
            <person name="Stewart B.A."/>
            <person name="Lee S.R."/>
            <person name="Wilamowska K."/>
            <person name="Weinberg Z."/>
            <person name="Ruzzo W.L."/>
            <person name="Wloga D."/>
            <person name="Gaertig J."/>
            <person name="Frankel J."/>
            <person name="Tsao C.-C."/>
            <person name="Gorovsky M.A."/>
            <person name="Keeling P.J."/>
            <person name="Waller R.F."/>
            <person name="Patron N.J."/>
            <person name="Cherry J.M."/>
            <person name="Stover N.A."/>
            <person name="Krieger C.J."/>
            <person name="del Toro C."/>
            <person name="Ryder H.F."/>
            <person name="Williamson S.C."/>
            <person name="Barbeau R.A."/>
            <person name="Hamilton E.P."/>
            <person name="Orias E."/>
        </authorList>
    </citation>
    <scope>NUCLEOTIDE SEQUENCE [LARGE SCALE GENOMIC DNA]</scope>
    <source>
        <strain evidence="4">SB210</strain>
    </source>
</reference>
<evidence type="ECO:0000256" key="2">
    <source>
        <dbReference type="SAM" id="Phobius"/>
    </source>
</evidence>
<keyword evidence="2 3" id="KW-0812">Transmembrane</keyword>
<dbReference type="HOGENOM" id="CLU_606224_0_0_1"/>
<evidence type="ECO:0000313" key="3">
    <source>
        <dbReference type="EMBL" id="EAS00993.1"/>
    </source>
</evidence>
<feature type="transmembrane region" description="Helical" evidence="2">
    <location>
        <begin position="401"/>
        <end position="426"/>
    </location>
</feature>
<dbReference type="InParanoid" id="Q23WV2"/>
<organism evidence="3 4">
    <name type="scientific">Tetrahymena thermophila (strain SB210)</name>
    <dbReference type="NCBI Taxonomy" id="312017"/>
    <lineage>
        <taxon>Eukaryota</taxon>
        <taxon>Sar</taxon>
        <taxon>Alveolata</taxon>
        <taxon>Ciliophora</taxon>
        <taxon>Intramacronucleata</taxon>
        <taxon>Oligohymenophorea</taxon>
        <taxon>Hymenostomatida</taxon>
        <taxon>Tetrahymenina</taxon>
        <taxon>Tetrahymenidae</taxon>
        <taxon>Tetrahymena</taxon>
    </lineage>
</organism>
<evidence type="ECO:0000256" key="1">
    <source>
        <dbReference type="SAM" id="Coils"/>
    </source>
</evidence>